<dbReference type="InterPro" id="IPR052923">
    <property type="entry name" value="UPF0718"/>
</dbReference>
<dbReference type="RefSeq" id="WP_048930892.1">
    <property type="nucleotide sequence ID" value="NZ_KQ235883.1"/>
</dbReference>
<name>A0A0J9BQD5_9FIRM</name>
<dbReference type="GeneID" id="93166957"/>
<comment type="subcellular location">
    <subcellularLocation>
        <location evidence="1">Cell membrane</location>
        <topology evidence="1">Multi-pass membrane protein</topology>
    </subcellularLocation>
</comment>
<evidence type="ECO:0000256" key="3">
    <source>
        <dbReference type="ARBA" id="ARBA00022475"/>
    </source>
</evidence>
<sequence length="303" mass="33771">MIEALHREFIYIWYYFDLQFRQIFFYWAVGILIGSLMSVFLKKHIHDRMSSLGKRKMGIWGIIPASALGILSPLCMYGTIPIAASFSKSGMREDWITAFMMSSILLNPQLFFYSFALGTEIAMLRLLVAFICGCAGGLLIHIFFKQRSFYKFTDFDLPENRDSEANIVRRLLKYMGRNIRITFPYFLLGVLLTALYQRYVPSRWVTGLFGANQGLGALMAAALGIPLYTCGGGTIPLIAAWLGEGMSKGSATAFMIAGPATKLTNLGAVKIVLGAKHFILYLVFSILMSTGAGMLVDLLFYGI</sequence>
<keyword evidence="3" id="KW-1003">Cell membrane</keyword>
<dbReference type="Proteomes" id="UP000037392">
    <property type="component" value="Unassembled WGS sequence"/>
</dbReference>
<evidence type="ECO:0000313" key="8">
    <source>
        <dbReference type="EMBL" id="KMW14369.1"/>
    </source>
</evidence>
<protein>
    <recommendedName>
        <fullName evidence="10">Permease</fullName>
    </recommendedName>
</protein>
<evidence type="ECO:0000256" key="1">
    <source>
        <dbReference type="ARBA" id="ARBA00004651"/>
    </source>
</evidence>
<reference evidence="8 9" key="1">
    <citation type="submission" date="2011-04" db="EMBL/GenBank/DDBJ databases">
        <title>The Genome Sequence of Clostridium citroniae WAL-19142.</title>
        <authorList>
            <consortium name="The Broad Institute Genome Sequencing Platform"/>
            <person name="Earl A."/>
            <person name="Ward D."/>
            <person name="Feldgarden M."/>
            <person name="Gevers D."/>
            <person name="Warren Y.A."/>
            <person name="Tyrrell K.L."/>
            <person name="Citron D.M."/>
            <person name="Goldstein E.J."/>
            <person name="Daigneault M."/>
            <person name="Allen-Vercoe E."/>
            <person name="Young S.K."/>
            <person name="Zeng Q."/>
            <person name="Gargeya S."/>
            <person name="Fitzgerald M."/>
            <person name="Haas B."/>
            <person name="Abouelleil A."/>
            <person name="Alvarado L."/>
            <person name="Arachchi H.M."/>
            <person name="Berlin A."/>
            <person name="Brown A."/>
            <person name="Chapman S.B."/>
            <person name="Chen Z."/>
            <person name="Dunbar C."/>
            <person name="Freedman E."/>
            <person name="Gearin G."/>
            <person name="Gellesch M."/>
            <person name="Goldberg J."/>
            <person name="Griggs A."/>
            <person name="Gujja S."/>
            <person name="Heilman E.R."/>
            <person name="Heiman D."/>
            <person name="Howarth C."/>
            <person name="Larson L."/>
            <person name="Lui A."/>
            <person name="MacDonald P.J."/>
            <person name="Mehta T."/>
            <person name="Montmayeur A."/>
            <person name="Murphy C."/>
            <person name="Neiman D."/>
            <person name="Pearson M."/>
            <person name="Priest M."/>
            <person name="Roberts A."/>
            <person name="Saif S."/>
            <person name="Shea T."/>
            <person name="Shenoy N."/>
            <person name="Sisk P."/>
            <person name="Stolte C."/>
            <person name="Sykes S."/>
            <person name="White J."/>
            <person name="Yandava C."/>
            <person name="Wortman J."/>
            <person name="Nusbaum C."/>
            <person name="Birren B."/>
        </authorList>
    </citation>
    <scope>NUCLEOTIDE SEQUENCE [LARGE SCALE GENOMIC DNA]</scope>
    <source>
        <strain evidence="8 9">WAL-19142</strain>
    </source>
</reference>
<feature type="transmembrane region" description="Helical" evidence="7">
    <location>
        <begin position="61"/>
        <end position="83"/>
    </location>
</feature>
<dbReference type="OrthoDB" id="9810876at2"/>
<feature type="transmembrane region" description="Helical" evidence="7">
    <location>
        <begin position="217"/>
        <end position="242"/>
    </location>
</feature>
<dbReference type="InterPro" id="IPR005524">
    <property type="entry name" value="DUF318"/>
</dbReference>
<evidence type="ECO:0000256" key="4">
    <source>
        <dbReference type="ARBA" id="ARBA00022692"/>
    </source>
</evidence>
<gene>
    <name evidence="8" type="ORF">HMPREF9470_04830</name>
</gene>
<dbReference type="PANTHER" id="PTHR34184:SF4">
    <property type="entry name" value="UPF0718 PROTEIN YCGR"/>
    <property type="match status" value="1"/>
</dbReference>
<feature type="transmembrane region" description="Helical" evidence="7">
    <location>
        <begin position="23"/>
        <end position="41"/>
    </location>
</feature>
<dbReference type="Pfam" id="PF03773">
    <property type="entry name" value="ArsP_1"/>
    <property type="match status" value="1"/>
</dbReference>
<evidence type="ECO:0000313" key="9">
    <source>
        <dbReference type="Proteomes" id="UP000037392"/>
    </source>
</evidence>
<comment type="caution">
    <text evidence="8">The sequence shown here is derived from an EMBL/GenBank/DDBJ whole genome shotgun (WGS) entry which is preliminary data.</text>
</comment>
<keyword evidence="6 7" id="KW-0472">Membrane</keyword>
<comment type="similarity">
    <text evidence="2">Belongs to the UPF0718 family.</text>
</comment>
<evidence type="ECO:0000256" key="5">
    <source>
        <dbReference type="ARBA" id="ARBA00022989"/>
    </source>
</evidence>
<dbReference type="GO" id="GO:0005886">
    <property type="term" value="C:plasma membrane"/>
    <property type="evidence" value="ECO:0007669"/>
    <property type="project" value="UniProtKB-SubCell"/>
</dbReference>
<keyword evidence="4 7" id="KW-0812">Transmembrane</keyword>
<feature type="transmembrane region" description="Helical" evidence="7">
    <location>
        <begin position="279"/>
        <end position="301"/>
    </location>
</feature>
<dbReference type="PANTHER" id="PTHR34184">
    <property type="entry name" value="UPF0718 PROTEIN YCGR"/>
    <property type="match status" value="1"/>
</dbReference>
<keyword evidence="5 7" id="KW-1133">Transmembrane helix</keyword>
<feature type="transmembrane region" description="Helical" evidence="7">
    <location>
        <begin position="95"/>
        <end position="116"/>
    </location>
</feature>
<evidence type="ECO:0000256" key="7">
    <source>
        <dbReference type="SAM" id="Phobius"/>
    </source>
</evidence>
<evidence type="ECO:0008006" key="10">
    <source>
        <dbReference type="Google" id="ProtNLM"/>
    </source>
</evidence>
<evidence type="ECO:0000256" key="6">
    <source>
        <dbReference type="ARBA" id="ARBA00023136"/>
    </source>
</evidence>
<feature type="transmembrane region" description="Helical" evidence="7">
    <location>
        <begin position="254"/>
        <end position="273"/>
    </location>
</feature>
<proteinExistence type="inferred from homology"/>
<feature type="transmembrane region" description="Helical" evidence="7">
    <location>
        <begin position="179"/>
        <end position="197"/>
    </location>
</feature>
<feature type="transmembrane region" description="Helical" evidence="7">
    <location>
        <begin position="122"/>
        <end position="144"/>
    </location>
</feature>
<evidence type="ECO:0000256" key="2">
    <source>
        <dbReference type="ARBA" id="ARBA00006386"/>
    </source>
</evidence>
<dbReference type="EMBL" id="ADLK01000038">
    <property type="protein sequence ID" value="KMW14369.1"/>
    <property type="molecule type" value="Genomic_DNA"/>
</dbReference>
<accession>A0A0J9BQD5</accession>
<dbReference type="AlphaFoldDB" id="A0A0J9BQD5"/>
<dbReference type="PATRIC" id="fig|742734.4.peg.5174"/>
<organism evidence="8 9">
    <name type="scientific">[Clostridium] citroniae WAL-19142</name>
    <dbReference type="NCBI Taxonomy" id="742734"/>
    <lineage>
        <taxon>Bacteria</taxon>
        <taxon>Bacillati</taxon>
        <taxon>Bacillota</taxon>
        <taxon>Clostridia</taxon>
        <taxon>Lachnospirales</taxon>
        <taxon>Lachnospiraceae</taxon>
        <taxon>Enterocloster</taxon>
    </lineage>
</organism>